<evidence type="ECO:0000313" key="1">
    <source>
        <dbReference type="EMBL" id="KAF0457818.1"/>
    </source>
</evidence>
<dbReference type="Proteomes" id="UP000439903">
    <property type="component" value="Unassembled WGS sequence"/>
</dbReference>
<evidence type="ECO:0000313" key="2">
    <source>
        <dbReference type="Proteomes" id="UP000439903"/>
    </source>
</evidence>
<keyword evidence="2" id="KW-1185">Reference proteome</keyword>
<reference evidence="1 2" key="1">
    <citation type="journal article" date="2019" name="Environ. Microbiol.">
        <title>At the nexus of three kingdoms: the genome of the mycorrhizal fungus Gigaspora margarita provides insights into plant, endobacterial and fungal interactions.</title>
        <authorList>
            <person name="Venice F."/>
            <person name="Ghignone S."/>
            <person name="Salvioli di Fossalunga A."/>
            <person name="Amselem J."/>
            <person name="Novero M."/>
            <person name="Xianan X."/>
            <person name="Sedzielewska Toro K."/>
            <person name="Morin E."/>
            <person name="Lipzen A."/>
            <person name="Grigoriev I.V."/>
            <person name="Henrissat B."/>
            <person name="Martin F.M."/>
            <person name="Bonfante P."/>
        </authorList>
    </citation>
    <scope>NUCLEOTIDE SEQUENCE [LARGE SCALE GENOMIC DNA]</scope>
    <source>
        <strain evidence="1 2">BEG34</strain>
    </source>
</reference>
<dbReference type="AlphaFoldDB" id="A0A8H4A9A2"/>
<dbReference type="OrthoDB" id="3762657at2759"/>
<proteinExistence type="predicted"/>
<name>A0A8H4A9A2_GIGMA</name>
<organism evidence="1 2">
    <name type="scientific">Gigaspora margarita</name>
    <dbReference type="NCBI Taxonomy" id="4874"/>
    <lineage>
        <taxon>Eukaryota</taxon>
        <taxon>Fungi</taxon>
        <taxon>Fungi incertae sedis</taxon>
        <taxon>Mucoromycota</taxon>
        <taxon>Glomeromycotina</taxon>
        <taxon>Glomeromycetes</taxon>
        <taxon>Diversisporales</taxon>
        <taxon>Gigasporaceae</taxon>
        <taxon>Gigaspora</taxon>
    </lineage>
</organism>
<accession>A0A8H4A9A2</accession>
<dbReference type="Gene3D" id="2.40.10.10">
    <property type="entry name" value="Trypsin-like serine proteases"/>
    <property type="match status" value="1"/>
</dbReference>
<dbReference type="EMBL" id="WTPW01001090">
    <property type="protein sequence ID" value="KAF0457818.1"/>
    <property type="molecule type" value="Genomic_DNA"/>
</dbReference>
<protein>
    <submittedName>
        <fullName evidence="1">Uncharacterized protein</fullName>
    </submittedName>
</protein>
<dbReference type="InterPro" id="IPR043504">
    <property type="entry name" value="Peptidase_S1_PA_chymotrypsin"/>
</dbReference>
<comment type="caution">
    <text evidence="1">The sequence shown here is derived from an EMBL/GenBank/DDBJ whole genome shotgun (WGS) entry which is preliminary data.</text>
</comment>
<gene>
    <name evidence="1" type="ORF">F8M41_001101</name>
</gene>
<sequence length="201" mass="23146">MIPYIRNESQIQPYLDVLSFKPVSKSLETLQTSLDQIYDMAIFYDADNVIFGIFPEENNIIIHMYEDYQEINQAFINAVEPYGPKIIFHPREISLNTEISVNKRTLDILLLGGYGIVNQHKGCSMVFLAKAKNETKNYIVTAEHCGDDTEFFYRAWNKPRTNELVGPMLPDENEHYDVGLIDLSNMSKFLKPLPSIRNTDS</sequence>